<accession>A0A8T0FDA8</accession>
<reference evidence="2" key="2">
    <citation type="submission" date="2020-06" db="EMBL/GenBank/DDBJ databases">
        <authorList>
            <person name="Sheffer M."/>
        </authorList>
    </citation>
    <scope>NUCLEOTIDE SEQUENCE</scope>
</reference>
<keyword evidence="1" id="KW-0732">Signal</keyword>
<dbReference type="EMBL" id="JABXBU010000015">
    <property type="protein sequence ID" value="KAF8788238.1"/>
    <property type="molecule type" value="Genomic_DNA"/>
</dbReference>
<proteinExistence type="predicted"/>
<evidence type="ECO:0000313" key="2">
    <source>
        <dbReference type="EMBL" id="KAF8788238.1"/>
    </source>
</evidence>
<feature type="chain" id="PRO_5035789664" evidence="1">
    <location>
        <begin position="19"/>
        <end position="181"/>
    </location>
</feature>
<reference evidence="2" key="1">
    <citation type="journal article" date="2020" name="bioRxiv">
        <title>Chromosome-level reference genome of the European wasp spider Argiope bruennichi: a resource for studies on range expansion and evolutionary adaptation.</title>
        <authorList>
            <person name="Sheffer M.M."/>
            <person name="Hoppe A."/>
            <person name="Krehenwinkel H."/>
            <person name="Uhl G."/>
            <person name="Kuss A.W."/>
            <person name="Jensen L."/>
            <person name="Jensen C."/>
            <person name="Gillespie R.G."/>
            <person name="Hoff K.J."/>
            <person name="Prost S."/>
        </authorList>
    </citation>
    <scope>NUCLEOTIDE SEQUENCE</scope>
</reference>
<protein>
    <submittedName>
        <fullName evidence="2">Uncharacterized protein</fullName>
    </submittedName>
</protein>
<evidence type="ECO:0000256" key="1">
    <source>
        <dbReference type="SAM" id="SignalP"/>
    </source>
</evidence>
<comment type="caution">
    <text evidence="2">The sequence shown here is derived from an EMBL/GenBank/DDBJ whole genome shotgun (WGS) entry which is preliminary data.</text>
</comment>
<gene>
    <name evidence="2" type="ORF">HNY73_009768</name>
</gene>
<evidence type="ECO:0000313" key="3">
    <source>
        <dbReference type="Proteomes" id="UP000807504"/>
    </source>
</evidence>
<dbReference type="AlphaFoldDB" id="A0A8T0FDA8"/>
<feature type="signal peptide" evidence="1">
    <location>
        <begin position="1"/>
        <end position="18"/>
    </location>
</feature>
<dbReference type="Proteomes" id="UP000807504">
    <property type="component" value="Unassembled WGS sequence"/>
</dbReference>
<name>A0A8T0FDA8_ARGBR</name>
<keyword evidence="3" id="KW-1185">Reference proteome</keyword>
<sequence>MKATLVFLLLAAMQWADAGNLLDAMGYGVMDRNGSAVLTSKDGFLWRCGNQGACRPCPGSGSGGGSPTIQRIIDHDPWPYPHTYPHPHLQIDPHPYPHPHPEIYPHPYPHTYPHPYPETYPHPHPEIYPQPYPGGSLVHIYGPSPSGIIVRIHEYISGYQTLPSPDQSSGFDTGYSCGACC</sequence>
<organism evidence="2 3">
    <name type="scientific">Argiope bruennichi</name>
    <name type="common">Wasp spider</name>
    <name type="synonym">Aranea bruennichi</name>
    <dbReference type="NCBI Taxonomy" id="94029"/>
    <lineage>
        <taxon>Eukaryota</taxon>
        <taxon>Metazoa</taxon>
        <taxon>Ecdysozoa</taxon>
        <taxon>Arthropoda</taxon>
        <taxon>Chelicerata</taxon>
        <taxon>Arachnida</taxon>
        <taxon>Araneae</taxon>
        <taxon>Araneomorphae</taxon>
        <taxon>Entelegynae</taxon>
        <taxon>Araneoidea</taxon>
        <taxon>Araneidae</taxon>
        <taxon>Argiope</taxon>
    </lineage>
</organism>